<gene>
    <name evidence="3" type="ORF">MON38_13995</name>
</gene>
<dbReference type="Pfam" id="PF18962">
    <property type="entry name" value="Por_Secre_tail"/>
    <property type="match status" value="1"/>
</dbReference>
<feature type="chain" id="PRO_5040953844" evidence="1">
    <location>
        <begin position="20"/>
        <end position="897"/>
    </location>
</feature>
<keyword evidence="4" id="KW-1185">Reference proteome</keyword>
<evidence type="ECO:0000256" key="1">
    <source>
        <dbReference type="SAM" id="SignalP"/>
    </source>
</evidence>
<dbReference type="InterPro" id="IPR026444">
    <property type="entry name" value="Secre_tail"/>
</dbReference>
<proteinExistence type="predicted"/>
<evidence type="ECO:0000313" key="4">
    <source>
        <dbReference type="Proteomes" id="UP001139193"/>
    </source>
</evidence>
<name>A0A9X1VHT7_9BACT</name>
<evidence type="ECO:0000259" key="2">
    <source>
        <dbReference type="Pfam" id="PF18962"/>
    </source>
</evidence>
<feature type="signal peptide" evidence="1">
    <location>
        <begin position="1"/>
        <end position="19"/>
    </location>
</feature>
<reference evidence="3" key="1">
    <citation type="submission" date="2022-03" db="EMBL/GenBank/DDBJ databases">
        <title>Bacterial whole genome sequence for Hymenobacter sp. DH14.</title>
        <authorList>
            <person name="Le V."/>
        </authorList>
    </citation>
    <scope>NUCLEOTIDE SEQUENCE</scope>
    <source>
        <strain evidence="3">DH14</strain>
    </source>
</reference>
<keyword evidence="1" id="KW-0732">Signal</keyword>
<dbReference type="EMBL" id="JALBGC010000003">
    <property type="protein sequence ID" value="MCI1188537.1"/>
    <property type="molecule type" value="Genomic_DNA"/>
</dbReference>
<evidence type="ECO:0000313" key="3">
    <source>
        <dbReference type="EMBL" id="MCI1188537.1"/>
    </source>
</evidence>
<organism evidence="3 4">
    <name type="scientific">Hymenobacter cyanobacteriorum</name>
    <dbReference type="NCBI Taxonomy" id="2926463"/>
    <lineage>
        <taxon>Bacteria</taxon>
        <taxon>Pseudomonadati</taxon>
        <taxon>Bacteroidota</taxon>
        <taxon>Cytophagia</taxon>
        <taxon>Cytophagales</taxon>
        <taxon>Hymenobacteraceae</taxon>
        <taxon>Hymenobacter</taxon>
    </lineage>
</organism>
<dbReference type="RefSeq" id="WP_241936789.1">
    <property type="nucleotide sequence ID" value="NZ_JALBGC010000003.1"/>
</dbReference>
<dbReference type="Gene3D" id="2.60.120.260">
    <property type="entry name" value="Galactose-binding domain-like"/>
    <property type="match status" value="1"/>
</dbReference>
<feature type="domain" description="Secretion system C-terminal sorting" evidence="2">
    <location>
        <begin position="818"/>
        <end position="887"/>
    </location>
</feature>
<sequence>MLPLFAIFVGLGSSQSVLAQSTIATASISLNVKGSPVTYDAKPTTGGGTNFANRDFGSFDISTDVFAVTNGVLTINEDPSESYDQAVLRVRVAPGTLGSTVSVGFTDIPLVNAGLSNGVRTFTPTTAGYDILAAVTSPASGGSYRFDINFVATDNTNVTTLSTGLRKSVFTATGTRVNPTSAGPPVNAQSTILINTTGATTPNTTYTASAFNGTNLGTYDINDGKLTLNGGTLNTFESGGDVIQSARLQYLIVKPPQNSQPGFAFPQSEIALIQDGTGTAGNGGTNRSFSNSTALRNLISGLANQGIGTYTVTVTYEAVVLRANGTTFRVRDDNGGNGYTASFNTTGVPILIDTWTGGTSDDWFTPANWDLKIVPTANINVVIPDFGVGNTKPYPNIHAGAVYTFGSTTINNTNSGDAMCRNVDMQGSSQAQRSLCRLYQGRWKVYGGFSNLFDSYRQFDGSRIEFAGSGNQTITGGSFTDVDLSGAGTKALQGIMTISNSMNFLAGSGLFTTDISTPDNNYVTLGDRSGTAANGAQLTGETDSGYIRGFVRTSRTDVRANEVDAQGKPDPRTFGNIGVTLLFAGTNNPGDIIVTRNTAESYTPLVPSNGGTSRFGIRRIFGVRPSTTQPLVATMTFRYLDTELSNLGPQGNGSVPEPNLALFVSTSGGNQFGGLGRDALDQTNNILTKSGVRTFATFTLGDRDNPLPVSLTGFDAKRLGADALITWQTASEQNNKGFNVQVSADGKTYRNVGFVASETPNSTTPKAYTFTDTEKNKAGARYYRLEQLDVDGKSTFFAPRVVTFDGKAAETNTSIVAYPNPLNNEILHLSLNSSVSGTAVVRILDMTGRQVGQRQVAITLGSNDVPVENMSELKSGLYILNVMLPSGEKKTMKVTKQ</sequence>
<protein>
    <submittedName>
        <fullName evidence="3">T9SS type A sorting domain-containing protein</fullName>
    </submittedName>
</protein>
<dbReference type="AlphaFoldDB" id="A0A9X1VHT7"/>
<dbReference type="Proteomes" id="UP001139193">
    <property type="component" value="Unassembled WGS sequence"/>
</dbReference>
<dbReference type="NCBIfam" id="TIGR04183">
    <property type="entry name" value="Por_Secre_tail"/>
    <property type="match status" value="1"/>
</dbReference>
<accession>A0A9X1VHT7</accession>
<comment type="caution">
    <text evidence="3">The sequence shown here is derived from an EMBL/GenBank/DDBJ whole genome shotgun (WGS) entry which is preliminary data.</text>
</comment>